<dbReference type="EMBL" id="AABL01001641">
    <property type="protein sequence ID" value="EAA17204.1"/>
    <property type="molecule type" value="Genomic_DNA"/>
</dbReference>
<accession>Q7RE61</accession>
<evidence type="ECO:0000313" key="2">
    <source>
        <dbReference type="Proteomes" id="UP000008553"/>
    </source>
</evidence>
<organism evidence="1 2">
    <name type="scientific">Plasmodium yoelii yoelii</name>
    <dbReference type="NCBI Taxonomy" id="73239"/>
    <lineage>
        <taxon>Eukaryota</taxon>
        <taxon>Sar</taxon>
        <taxon>Alveolata</taxon>
        <taxon>Apicomplexa</taxon>
        <taxon>Aconoidasida</taxon>
        <taxon>Haemosporida</taxon>
        <taxon>Plasmodiidae</taxon>
        <taxon>Plasmodium</taxon>
        <taxon>Plasmodium (Vinckeia)</taxon>
    </lineage>
</organism>
<sequence>MMLRQFEDRFEQRSKL</sequence>
<name>Q7RE61_PLAYO</name>
<evidence type="ECO:0000313" key="1">
    <source>
        <dbReference type="EMBL" id="EAA17204.1"/>
    </source>
</evidence>
<comment type="caution">
    <text evidence="1">The sequence shown here is derived from an EMBL/GenBank/DDBJ whole genome shotgun (WGS) entry which is preliminary data.</text>
</comment>
<proteinExistence type="predicted"/>
<dbReference type="AlphaFoldDB" id="Q7RE61"/>
<dbReference type="Proteomes" id="UP000008553">
    <property type="component" value="Unassembled WGS sequence"/>
</dbReference>
<gene>
    <name evidence="1" type="ORF">PY05207</name>
</gene>
<protein>
    <submittedName>
        <fullName evidence="1">Uncharacterized protein</fullName>
    </submittedName>
</protein>
<dbReference type="PaxDb" id="73239-Q7RE61"/>
<reference evidence="1 2" key="1">
    <citation type="journal article" date="2002" name="Nature">
        <title>Genome sequence and comparative analysis of the model rodent malaria parasite Plasmodium yoelii yoelii.</title>
        <authorList>
            <person name="Carlton J.M."/>
            <person name="Angiuoli S.V."/>
            <person name="Suh B.B."/>
            <person name="Kooij T.W."/>
            <person name="Pertea M."/>
            <person name="Silva J.C."/>
            <person name="Ermolaeva M.D."/>
            <person name="Allen J.E."/>
            <person name="Selengut J.D."/>
            <person name="Koo H.L."/>
            <person name="Peterson J.D."/>
            <person name="Pop M."/>
            <person name="Kosack D.S."/>
            <person name="Shumway M.F."/>
            <person name="Bidwell S.L."/>
            <person name="Shallom S.J."/>
            <person name="van Aken S.E."/>
            <person name="Riedmuller S.B."/>
            <person name="Feldblyum T.V."/>
            <person name="Cho J.K."/>
            <person name="Quackenbush J."/>
            <person name="Sedegah M."/>
            <person name="Shoaibi A."/>
            <person name="Cummings L.M."/>
            <person name="Florens L."/>
            <person name="Yates J.R."/>
            <person name="Raine J.D."/>
            <person name="Sinden R.E."/>
            <person name="Harris M.A."/>
            <person name="Cunningham D.A."/>
            <person name="Preiser P.R."/>
            <person name="Bergman L.W."/>
            <person name="Vaidya A.B."/>
            <person name="van Lin L.H."/>
            <person name="Janse C.J."/>
            <person name="Waters A.P."/>
            <person name="Smith H.O."/>
            <person name="White O.R."/>
            <person name="Salzberg S.L."/>
            <person name="Venter J.C."/>
            <person name="Fraser C.M."/>
            <person name="Hoffman S.L."/>
            <person name="Gardner M.J."/>
            <person name="Carucci D.J."/>
        </authorList>
    </citation>
    <scope>NUCLEOTIDE SEQUENCE [LARGE SCALE GENOMIC DNA]</scope>
    <source>
        <strain evidence="1 2">17XNL</strain>
    </source>
</reference>
<dbReference type="InParanoid" id="Q7RE61"/>
<keyword evidence="2" id="KW-1185">Reference proteome</keyword>